<dbReference type="InterPro" id="IPR004761">
    <property type="entry name" value="Spore_GerAB"/>
</dbReference>
<feature type="transmembrane region" description="Helical" evidence="8">
    <location>
        <begin position="215"/>
        <end position="237"/>
    </location>
</feature>
<dbReference type="Proteomes" id="UP000266340">
    <property type="component" value="Unassembled WGS sequence"/>
</dbReference>
<reference evidence="9 10" key="1">
    <citation type="submission" date="2018-09" db="EMBL/GenBank/DDBJ databases">
        <title>Cohnella cavernae sp. nov., isolated from a karst cave.</title>
        <authorList>
            <person name="Zhu H."/>
        </authorList>
    </citation>
    <scope>NUCLEOTIDE SEQUENCE [LARGE SCALE GENOMIC DNA]</scope>
    <source>
        <strain evidence="9 10">K2E09-144</strain>
    </source>
</reference>
<sequence>MQKISTFQAVSLLINTVMPTAILIVPAAAIAIASQDAWMSVLLAVVYGVLLVLLYGAISKSNRRARPFLEFVRERLGWPTAIAVGFILFINYLTMTAGVLREYINFLSDEVLPKTPGYILCVLTLIVVLYSVSHGLEVIARTSAVVFAVSYLSMGVTFGLLLSMAHWSNLLPPSGIDANKIILGSLPSSNWLSEASFLLLLAPYLSKAGDARKTGLWAILSSGALLLSIIVLTITVLGPDLPRMLTYPTFMIIGMLQYGTFLQRIESIFIAVWIFTVYVKLAVLMFGTVHTFVHTFRIRSVRPFLIVLGLIVMFIALFEWPDTLSSYEFNQSTMTTSFFFYNAIIPMLLWIALLFTKDRTGKGGEEIAKKMG</sequence>
<feature type="transmembrane region" description="Helical" evidence="8">
    <location>
        <begin position="338"/>
        <end position="356"/>
    </location>
</feature>
<comment type="subcellular location">
    <subcellularLocation>
        <location evidence="1">Membrane</location>
        <topology evidence="1">Multi-pass membrane protein</topology>
    </subcellularLocation>
</comment>
<dbReference type="NCBIfam" id="TIGR00912">
    <property type="entry name" value="2A0309"/>
    <property type="match status" value="1"/>
</dbReference>
<comment type="similarity">
    <text evidence="2">Belongs to the amino acid-polyamine-organocation (APC) superfamily. Spore germination protein (SGP) (TC 2.A.3.9) family.</text>
</comment>
<evidence type="ECO:0000256" key="1">
    <source>
        <dbReference type="ARBA" id="ARBA00004141"/>
    </source>
</evidence>
<dbReference type="Pfam" id="PF03845">
    <property type="entry name" value="Spore_permease"/>
    <property type="match status" value="1"/>
</dbReference>
<dbReference type="PANTHER" id="PTHR34975:SF2">
    <property type="entry name" value="SPORE GERMINATION PROTEIN A2"/>
    <property type="match status" value="1"/>
</dbReference>
<gene>
    <name evidence="9" type="ORF">D3H35_24350</name>
</gene>
<dbReference type="GO" id="GO:0016020">
    <property type="term" value="C:membrane"/>
    <property type="evidence" value="ECO:0007669"/>
    <property type="project" value="UniProtKB-SubCell"/>
</dbReference>
<evidence type="ECO:0000313" key="9">
    <source>
        <dbReference type="EMBL" id="RIE01488.1"/>
    </source>
</evidence>
<dbReference type="PANTHER" id="PTHR34975">
    <property type="entry name" value="SPORE GERMINATION PROTEIN A2"/>
    <property type="match status" value="1"/>
</dbReference>
<feature type="transmembrane region" description="Helical" evidence="8">
    <location>
        <begin position="268"/>
        <end position="289"/>
    </location>
</feature>
<evidence type="ECO:0000256" key="7">
    <source>
        <dbReference type="ARBA" id="ARBA00023136"/>
    </source>
</evidence>
<proteinExistence type="inferred from homology"/>
<comment type="caution">
    <text evidence="9">The sequence shown here is derived from an EMBL/GenBank/DDBJ whole genome shotgun (WGS) entry which is preliminary data.</text>
</comment>
<feature type="transmembrane region" description="Helical" evidence="8">
    <location>
        <begin position="12"/>
        <end position="32"/>
    </location>
</feature>
<keyword evidence="3" id="KW-0813">Transport</keyword>
<keyword evidence="6 8" id="KW-1133">Transmembrane helix</keyword>
<evidence type="ECO:0000256" key="2">
    <source>
        <dbReference type="ARBA" id="ARBA00007998"/>
    </source>
</evidence>
<evidence type="ECO:0000256" key="6">
    <source>
        <dbReference type="ARBA" id="ARBA00022989"/>
    </source>
</evidence>
<evidence type="ECO:0000256" key="5">
    <source>
        <dbReference type="ARBA" id="ARBA00022692"/>
    </source>
</evidence>
<accession>A0A398CKT1</accession>
<dbReference type="OrthoDB" id="2078716at2"/>
<evidence type="ECO:0000256" key="3">
    <source>
        <dbReference type="ARBA" id="ARBA00022448"/>
    </source>
</evidence>
<dbReference type="RefSeq" id="WP_119151741.1">
    <property type="nucleotide sequence ID" value="NZ_JBHSOV010000040.1"/>
</dbReference>
<feature type="transmembrane region" description="Helical" evidence="8">
    <location>
        <begin position="144"/>
        <end position="165"/>
    </location>
</feature>
<dbReference type="Gene3D" id="1.20.1740.10">
    <property type="entry name" value="Amino acid/polyamine transporter I"/>
    <property type="match status" value="1"/>
</dbReference>
<feature type="transmembrane region" description="Helical" evidence="8">
    <location>
        <begin position="301"/>
        <end position="318"/>
    </location>
</feature>
<keyword evidence="7 8" id="KW-0472">Membrane</keyword>
<feature type="transmembrane region" description="Helical" evidence="8">
    <location>
        <begin position="115"/>
        <end position="132"/>
    </location>
</feature>
<keyword evidence="5 8" id="KW-0812">Transmembrane</keyword>
<feature type="transmembrane region" description="Helical" evidence="8">
    <location>
        <begin position="38"/>
        <end position="56"/>
    </location>
</feature>
<dbReference type="GO" id="GO:0009847">
    <property type="term" value="P:spore germination"/>
    <property type="evidence" value="ECO:0007669"/>
    <property type="project" value="InterPro"/>
</dbReference>
<evidence type="ECO:0000256" key="8">
    <source>
        <dbReference type="SAM" id="Phobius"/>
    </source>
</evidence>
<feature type="transmembrane region" description="Helical" evidence="8">
    <location>
        <begin position="76"/>
        <end position="95"/>
    </location>
</feature>
<name>A0A398CKT1_9BACL</name>
<evidence type="ECO:0000313" key="10">
    <source>
        <dbReference type="Proteomes" id="UP000266340"/>
    </source>
</evidence>
<organism evidence="9 10">
    <name type="scientific">Cohnella faecalis</name>
    <dbReference type="NCBI Taxonomy" id="2315694"/>
    <lineage>
        <taxon>Bacteria</taxon>
        <taxon>Bacillati</taxon>
        <taxon>Bacillota</taxon>
        <taxon>Bacilli</taxon>
        <taxon>Bacillales</taxon>
        <taxon>Paenibacillaceae</taxon>
        <taxon>Cohnella</taxon>
    </lineage>
</organism>
<keyword evidence="4" id="KW-0309">Germination</keyword>
<keyword evidence="10" id="KW-1185">Reference proteome</keyword>
<dbReference type="AlphaFoldDB" id="A0A398CKT1"/>
<dbReference type="EMBL" id="QXJM01000040">
    <property type="protein sequence ID" value="RIE01488.1"/>
    <property type="molecule type" value="Genomic_DNA"/>
</dbReference>
<evidence type="ECO:0000256" key="4">
    <source>
        <dbReference type="ARBA" id="ARBA00022544"/>
    </source>
</evidence>
<protein>
    <submittedName>
        <fullName evidence="9">Uncharacterized protein</fullName>
    </submittedName>
</protein>